<dbReference type="InterPro" id="IPR003615">
    <property type="entry name" value="HNH_nuc"/>
</dbReference>
<feature type="domain" description="HNH nuclease" evidence="1">
    <location>
        <begin position="377"/>
        <end position="429"/>
    </location>
</feature>
<keyword evidence="2" id="KW-0255">Endonuclease</keyword>
<keyword evidence="2" id="KW-0540">Nuclease</keyword>
<dbReference type="Pfam" id="PF02720">
    <property type="entry name" value="DUF222"/>
    <property type="match status" value="1"/>
</dbReference>
<reference evidence="2" key="1">
    <citation type="submission" date="2024-04" db="EMBL/GenBank/DDBJ databases">
        <authorList>
            <person name="Roder T."/>
            <person name="Oberhansli S."/>
            <person name="Kreuzer M."/>
        </authorList>
    </citation>
    <scope>NUCLEOTIDE SEQUENCE</scope>
    <source>
        <strain evidence="2">LWS13-1.2</strain>
    </source>
</reference>
<organism evidence="2">
    <name type="scientific">Microbacterium sp. LWS13-1.2</name>
    <dbReference type="NCBI Taxonomy" id="3135264"/>
    <lineage>
        <taxon>Bacteria</taxon>
        <taxon>Bacillati</taxon>
        <taxon>Actinomycetota</taxon>
        <taxon>Actinomycetes</taxon>
        <taxon>Micrococcales</taxon>
        <taxon>Microbacteriaceae</taxon>
        <taxon>Microbacterium</taxon>
    </lineage>
</organism>
<dbReference type="Gene3D" id="1.10.30.50">
    <property type="match status" value="1"/>
</dbReference>
<dbReference type="AlphaFoldDB" id="A0AAU6SC17"/>
<protein>
    <submittedName>
        <fullName evidence="2">HNH endonuclease</fullName>
    </submittedName>
</protein>
<sequence>MTNFAEALAAVGDALVALSSAALADDGMRIRDDAEVLSALAATGRVQRGVEAVMIEAVATVRERDELRAHSDRITTRYGCRNLSELVQRATRMSSRSATGLAAAARAVQRSTALSTGELLPAEFPRLRAALAGAHVGVDGVVAVASAFRRAGAGRAGLLAADEELAAAACGEGADAAGPACADELGALAQVWAAYLDPDGAEPVEARALRKRGLTFGRRDGDGLVPVRGGLLPEVAAQLQLGFDSVLNPRVDGAPVPGPCFIETGAEPDGDGPYEDAADSRTPAQRRHDALAVLLTAAAASGELPMLGGAASTLVVHVREDDLATGRGYAHLPGDDEPISIAAARHIACAGAVQRVMLGERGRIVSLVTLDRVFTHHQRRAITLRDGGCVIPGCHVPPQWGEIHHVEEHSRGGPTHTDNGVLLCWFHHRTIDTGGWQVRMIDGVPHVKGPYWWDAEVKWRPATKSPTRRRDQIAMRT</sequence>
<keyword evidence="2" id="KW-0378">Hydrolase</keyword>
<evidence type="ECO:0000313" key="2">
    <source>
        <dbReference type="EMBL" id="WZO34486.1"/>
    </source>
</evidence>
<dbReference type="SMART" id="SM00507">
    <property type="entry name" value="HNHc"/>
    <property type="match status" value="1"/>
</dbReference>
<dbReference type="CDD" id="cd00085">
    <property type="entry name" value="HNHc"/>
    <property type="match status" value="1"/>
</dbReference>
<accession>A0AAU6SC17</accession>
<evidence type="ECO:0000259" key="1">
    <source>
        <dbReference type="SMART" id="SM00507"/>
    </source>
</evidence>
<proteinExistence type="predicted"/>
<dbReference type="InterPro" id="IPR003870">
    <property type="entry name" value="DUF222"/>
</dbReference>
<dbReference type="RefSeq" id="WP_349425370.1">
    <property type="nucleotide sequence ID" value="NZ_CP151632.1"/>
</dbReference>
<gene>
    <name evidence="2" type="ORF">MRBLWS13_002147</name>
</gene>
<dbReference type="GO" id="GO:0004519">
    <property type="term" value="F:endonuclease activity"/>
    <property type="evidence" value="ECO:0007669"/>
    <property type="project" value="UniProtKB-KW"/>
</dbReference>
<dbReference type="EMBL" id="CP151632">
    <property type="protein sequence ID" value="WZO34486.1"/>
    <property type="molecule type" value="Genomic_DNA"/>
</dbReference>
<name>A0AAU6SC17_9MICO</name>